<sequence length="143" mass="15042">MDHGSITVGQVALAEPSLGGVELGLQLVLELQEEEPLEDLPEDTDNGDRAEVIDIPSLADVLAKEVDLGLVPRIQGGPLTEALVVEVAQPGSNSRILNSLEELDVDTVSAAALIGLLQLDLSHDLLPHPGQDILQAMQGGFVE</sequence>
<dbReference type="AlphaFoldDB" id="A0A0C3G8C7"/>
<protein>
    <submittedName>
        <fullName evidence="1">Uncharacterized protein</fullName>
    </submittedName>
</protein>
<evidence type="ECO:0000313" key="1">
    <source>
        <dbReference type="EMBL" id="KIM92480.1"/>
    </source>
</evidence>
<gene>
    <name evidence="1" type="ORF">OIDMADRAFT_62556</name>
</gene>
<reference evidence="2" key="2">
    <citation type="submission" date="2015-01" db="EMBL/GenBank/DDBJ databases">
        <title>Evolutionary Origins and Diversification of the Mycorrhizal Mutualists.</title>
        <authorList>
            <consortium name="DOE Joint Genome Institute"/>
            <consortium name="Mycorrhizal Genomics Consortium"/>
            <person name="Kohler A."/>
            <person name="Kuo A."/>
            <person name="Nagy L.G."/>
            <person name="Floudas D."/>
            <person name="Copeland A."/>
            <person name="Barry K.W."/>
            <person name="Cichocki N."/>
            <person name="Veneault-Fourrey C."/>
            <person name="LaButti K."/>
            <person name="Lindquist E.A."/>
            <person name="Lipzen A."/>
            <person name="Lundell T."/>
            <person name="Morin E."/>
            <person name="Murat C."/>
            <person name="Riley R."/>
            <person name="Ohm R."/>
            <person name="Sun H."/>
            <person name="Tunlid A."/>
            <person name="Henrissat B."/>
            <person name="Grigoriev I.V."/>
            <person name="Hibbett D.S."/>
            <person name="Martin F."/>
        </authorList>
    </citation>
    <scope>NUCLEOTIDE SEQUENCE [LARGE SCALE GENOMIC DNA]</scope>
    <source>
        <strain evidence="2">Zn</strain>
    </source>
</reference>
<dbReference type="EMBL" id="KN832945">
    <property type="protein sequence ID" value="KIM92480.1"/>
    <property type="molecule type" value="Genomic_DNA"/>
</dbReference>
<proteinExistence type="predicted"/>
<dbReference type="InParanoid" id="A0A0C3G8C7"/>
<accession>A0A0C3G8C7</accession>
<keyword evidence="2" id="KW-1185">Reference proteome</keyword>
<dbReference type="HOGENOM" id="CLU_1806757_0_0_1"/>
<name>A0A0C3G8C7_OIDMZ</name>
<reference evidence="1 2" key="1">
    <citation type="submission" date="2014-04" db="EMBL/GenBank/DDBJ databases">
        <authorList>
            <consortium name="DOE Joint Genome Institute"/>
            <person name="Kuo A."/>
            <person name="Martino E."/>
            <person name="Perotto S."/>
            <person name="Kohler A."/>
            <person name="Nagy L.G."/>
            <person name="Floudas D."/>
            <person name="Copeland A."/>
            <person name="Barry K.W."/>
            <person name="Cichocki N."/>
            <person name="Veneault-Fourrey C."/>
            <person name="LaButti K."/>
            <person name="Lindquist E.A."/>
            <person name="Lipzen A."/>
            <person name="Lundell T."/>
            <person name="Morin E."/>
            <person name="Murat C."/>
            <person name="Sun H."/>
            <person name="Tunlid A."/>
            <person name="Henrissat B."/>
            <person name="Grigoriev I.V."/>
            <person name="Hibbett D.S."/>
            <person name="Martin F."/>
            <person name="Nordberg H.P."/>
            <person name="Cantor M.N."/>
            <person name="Hua S.X."/>
        </authorList>
    </citation>
    <scope>NUCLEOTIDE SEQUENCE [LARGE SCALE GENOMIC DNA]</scope>
    <source>
        <strain evidence="1 2">Zn</strain>
    </source>
</reference>
<evidence type="ECO:0000313" key="2">
    <source>
        <dbReference type="Proteomes" id="UP000054321"/>
    </source>
</evidence>
<organism evidence="1 2">
    <name type="scientific">Oidiodendron maius (strain Zn)</name>
    <dbReference type="NCBI Taxonomy" id="913774"/>
    <lineage>
        <taxon>Eukaryota</taxon>
        <taxon>Fungi</taxon>
        <taxon>Dikarya</taxon>
        <taxon>Ascomycota</taxon>
        <taxon>Pezizomycotina</taxon>
        <taxon>Leotiomycetes</taxon>
        <taxon>Leotiomycetes incertae sedis</taxon>
        <taxon>Myxotrichaceae</taxon>
        <taxon>Oidiodendron</taxon>
    </lineage>
</organism>
<dbReference type="Proteomes" id="UP000054321">
    <property type="component" value="Unassembled WGS sequence"/>
</dbReference>